<evidence type="ECO:0000313" key="21">
    <source>
        <dbReference type="Proteomes" id="UP000001890"/>
    </source>
</evidence>
<evidence type="ECO:0000256" key="1">
    <source>
        <dbReference type="ARBA" id="ARBA00004571"/>
    </source>
</evidence>
<evidence type="ECO:0000256" key="15">
    <source>
        <dbReference type="PROSITE-ProRule" id="PRU10144"/>
    </source>
</evidence>
<evidence type="ECO:0000259" key="19">
    <source>
        <dbReference type="Pfam" id="PF07715"/>
    </source>
</evidence>
<evidence type="ECO:0000256" key="6">
    <source>
        <dbReference type="ARBA" id="ARBA00022692"/>
    </source>
</evidence>
<dbReference type="GO" id="GO:0009279">
    <property type="term" value="C:cell outer membrane"/>
    <property type="evidence" value="ECO:0007669"/>
    <property type="project" value="UniProtKB-SubCell"/>
</dbReference>
<dbReference type="PANTHER" id="PTHR30442">
    <property type="entry name" value="IRON III DICITRATE TRANSPORT PROTEIN FECA"/>
    <property type="match status" value="1"/>
</dbReference>
<dbReference type="AlphaFoldDB" id="D2UCG1"/>
<feature type="chain" id="PRO_5003037041" evidence="17">
    <location>
        <begin position="26"/>
        <end position="709"/>
    </location>
</feature>
<dbReference type="PANTHER" id="PTHR30442:SF0">
    <property type="entry name" value="FE(3+) DICITRATE TRANSPORT PROTEIN FECA"/>
    <property type="match status" value="1"/>
</dbReference>
<dbReference type="CDD" id="cd01347">
    <property type="entry name" value="ligand_gated_channel"/>
    <property type="match status" value="1"/>
</dbReference>
<keyword evidence="12 20" id="KW-0675">Receptor</keyword>
<evidence type="ECO:0000313" key="20">
    <source>
        <dbReference type="EMBL" id="CBA15241.1"/>
    </source>
</evidence>
<feature type="short sequence motif" description="TonB C-terminal box" evidence="15">
    <location>
        <begin position="692"/>
        <end position="709"/>
    </location>
</feature>
<dbReference type="InterPro" id="IPR037066">
    <property type="entry name" value="Plug_dom_sf"/>
</dbReference>
<feature type="signal peptide" evidence="17">
    <location>
        <begin position="1"/>
        <end position="25"/>
    </location>
</feature>
<evidence type="ECO:0000256" key="4">
    <source>
        <dbReference type="ARBA" id="ARBA00022452"/>
    </source>
</evidence>
<evidence type="ECO:0000256" key="5">
    <source>
        <dbReference type="ARBA" id="ARBA00022496"/>
    </source>
</evidence>
<dbReference type="NCBIfam" id="TIGR01783">
    <property type="entry name" value="TonB-siderophor"/>
    <property type="match status" value="1"/>
</dbReference>
<feature type="domain" description="TonB-dependent receptor plug" evidence="19">
    <location>
        <begin position="65"/>
        <end position="173"/>
    </location>
</feature>
<comment type="similarity">
    <text evidence="2 14 16">Belongs to the TonB-dependent receptor family.</text>
</comment>
<dbReference type="InterPro" id="IPR039426">
    <property type="entry name" value="TonB-dep_rcpt-like"/>
</dbReference>
<comment type="subcellular location">
    <subcellularLocation>
        <location evidence="1 14">Cell outer membrane</location>
        <topology evidence="1 14">Multi-pass membrane protein</topology>
    </subcellularLocation>
</comment>
<dbReference type="OrthoDB" id="9760494at2"/>
<evidence type="ECO:0000256" key="12">
    <source>
        <dbReference type="ARBA" id="ARBA00023170"/>
    </source>
</evidence>
<evidence type="ECO:0000256" key="10">
    <source>
        <dbReference type="ARBA" id="ARBA00023077"/>
    </source>
</evidence>
<dbReference type="Proteomes" id="UP000001890">
    <property type="component" value="Chromosome"/>
</dbReference>
<evidence type="ECO:0000259" key="18">
    <source>
        <dbReference type="Pfam" id="PF00593"/>
    </source>
</evidence>
<keyword evidence="5" id="KW-0410">Iron transport</keyword>
<dbReference type="SUPFAM" id="SSF56935">
    <property type="entry name" value="Porins"/>
    <property type="match status" value="1"/>
</dbReference>
<keyword evidence="11 14" id="KW-0472">Membrane</keyword>
<dbReference type="PATRIC" id="fig|29447.3.peg.722"/>
<evidence type="ECO:0000256" key="2">
    <source>
        <dbReference type="ARBA" id="ARBA00009810"/>
    </source>
</evidence>
<evidence type="ECO:0000256" key="13">
    <source>
        <dbReference type="ARBA" id="ARBA00023237"/>
    </source>
</evidence>
<feature type="domain" description="TonB-dependent receptor-like beta-barrel" evidence="18">
    <location>
        <begin position="260"/>
        <end position="676"/>
    </location>
</feature>
<dbReference type="Pfam" id="PF00593">
    <property type="entry name" value="TonB_dep_Rec_b-barrel"/>
    <property type="match status" value="1"/>
</dbReference>
<dbReference type="Gene3D" id="2.40.170.20">
    <property type="entry name" value="TonB-dependent receptor, beta-barrel domain"/>
    <property type="match status" value="1"/>
</dbReference>
<dbReference type="GO" id="GO:0015343">
    <property type="term" value="F:siderophore-iron transmembrane transporter activity"/>
    <property type="evidence" value="ECO:0007669"/>
    <property type="project" value="InterPro"/>
</dbReference>
<evidence type="ECO:0000256" key="14">
    <source>
        <dbReference type="PROSITE-ProRule" id="PRU01360"/>
    </source>
</evidence>
<dbReference type="EMBL" id="FP565176">
    <property type="protein sequence ID" value="CBA15241.1"/>
    <property type="molecule type" value="Genomic_DNA"/>
</dbReference>
<accession>D2UCG1</accession>
<dbReference type="KEGG" id="xal:XALC_0723"/>
<evidence type="ECO:0000256" key="7">
    <source>
        <dbReference type="ARBA" id="ARBA00022729"/>
    </source>
</evidence>
<dbReference type="InterPro" id="IPR036942">
    <property type="entry name" value="Beta-barrel_TonB_sf"/>
</dbReference>
<dbReference type="eggNOG" id="COG4772">
    <property type="taxonomic scope" value="Bacteria"/>
</dbReference>
<proteinExistence type="inferred from homology"/>
<dbReference type="GO" id="GO:0015891">
    <property type="term" value="P:siderophore transport"/>
    <property type="evidence" value="ECO:0007669"/>
    <property type="project" value="InterPro"/>
</dbReference>
<dbReference type="InterPro" id="IPR010917">
    <property type="entry name" value="TonB_rcpt_CS"/>
</dbReference>
<keyword evidence="6 14" id="KW-0812">Transmembrane</keyword>
<dbReference type="Pfam" id="PF07715">
    <property type="entry name" value="Plug"/>
    <property type="match status" value="1"/>
</dbReference>
<evidence type="ECO:0000256" key="17">
    <source>
        <dbReference type="SAM" id="SignalP"/>
    </source>
</evidence>
<dbReference type="PROSITE" id="PS52016">
    <property type="entry name" value="TONB_DEPENDENT_REC_3"/>
    <property type="match status" value="1"/>
</dbReference>
<reference evidence="20 21" key="1">
    <citation type="journal article" date="2009" name="BMC Genomics">
        <title>The complete genome sequence of Xanthomonas albilineans provides new insights into the reductive genome evolution of the xylem-limited Xanthomonadaceae.</title>
        <authorList>
            <person name="Pieretti I."/>
            <person name="Royer M."/>
            <person name="Barbe V."/>
            <person name="Carrere S."/>
            <person name="Koebnik R."/>
            <person name="Cociancich S."/>
            <person name="Couloux A."/>
            <person name="Darrasse A."/>
            <person name="Gouzy J."/>
            <person name="Jacques M.A."/>
            <person name="Lauber E."/>
            <person name="Manceau C."/>
            <person name="Mangenot S."/>
            <person name="Poussier S."/>
            <person name="Segurens B."/>
            <person name="Szurek B."/>
            <person name="Verdier V."/>
            <person name="Arlat M."/>
            <person name="Rott P."/>
        </authorList>
    </citation>
    <scope>NUCLEOTIDE SEQUENCE [LARGE SCALE GENOMIC DNA]</scope>
    <source>
        <strain evidence="21">GPE PC73 / CFBP 7063</strain>
    </source>
</reference>
<dbReference type="InterPro" id="IPR000531">
    <property type="entry name" value="Beta-barrel_TonB"/>
</dbReference>
<keyword evidence="10 16" id="KW-0798">TonB box</keyword>
<dbReference type="GO" id="GO:0038023">
    <property type="term" value="F:signaling receptor activity"/>
    <property type="evidence" value="ECO:0007669"/>
    <property type="project" value="InterPro"/>
</dbReference>
<dbReference type="InterPro" id="IPR010105">
    <property type="entry name" value="TonB_sidphr_rcpt"/>
</dbReference>
<evidence type="ECO:0000256" key="3">
    <source>
        <dbReference type="ARBA" id="ARBA00022448"/>
    </source>
</evidence>
<keyword evidence="13 14" id="KW-0998">Cell outer membrane</keyword>
<gene>
    <name evidence="20" type="ordered locus">XALc_0723</name>
</gene>
<evidence type="ECO:0000256" key="9">
    <source>
        <dbReference type="ARBA" id="ARBA00023065"/>
    </source>
</evidence>
<keyword evidence="21" id="KW-1185">Reference proteome</keyword>
<keyword evidence="8" id="KW-0408">Iron</keyword>
<keyword evidence="3 14" id="KW-0813">Transport</keyword>
<name>D2UCG1_XANAP</name>
<evidence type="ECO:0000256" key="8">
    <source>
        <dbReference type="ARBA" id="ARBA00023004"/>
    </source>
</evidence>
<protein>
    <submittedName>
        <fullName evidence="20">Putative tonb-dependent outer membrane receptor protein</fullName>
    </submittedName>
</protein>
<evidence type="ECO:0000256" key="16">
    <source>
        <dbReference type="RuleBase" id="RU003357"/>
    </source>
</evidence>
<evidence type="ECO:0000256" key="11">
    <source>
        <dbReference type="ARBA" id="ARBA00023136"/>
    </source>
</evidence>
<organism evidence="20 21">
    <name type="scientific">Xanthomonas albilineans (strain GPE PC73 / CFBP 7063)</name>
    <dbReference type="NCBI Taxonomy" id="380358"/>
    <lineage>
        <taxon>Bacteria</taxon>
        <taxon>Pseudomonadati</taxon>
        <taxon>Pseudomonadota</taxon>
        <taxon>Gammaproteobacteria</taxon>
        <taxon>Lysobacterales</taxon>
        <taxon>Lysobacteraceae</taxon>
        <taxon>Xanthomonas</taxon>
    </lineage>
</organism>
<dbReference type="STRING" id="380358.XALC_0723"/>
<sequence length="709" mass="78591">MSTGFPPTFLSAAIAAVFAPSSGYAQQAQNVGEMHDAQTQIHQIDTVQVQGNLLGRSTVEDVQHYVGSRQVIDNAQLRGGANRSLDDALQRVPGIKIFDETGTGALPQIMLRGLYESRSGRVQVLEDGIPLALAPYGQTSLSLFPVDLNQIDRIDIVRGGAAVQYGPNNVGGVINLISPDIPSTWTTLLRQNVTAGGAGHFLGNSAISTGGYASDRFGLQLDANWTKGDYWRDHSATNIKNLRLRTQWRLAPDKLLKASVQRYVADMDLAGALAPADYRRNPRQSTRPLDTFNGRTTRISLVYQQDFGDLGPLQDLRLDWSNFSARSSRNFVIGLRQDASETWRADLPPQLRQSAPRDFRVYGSEPQLRWSMGDGALRQHWTLGARAINEDIDFLVGATRLRDGVYRVMRDWRFKDRGVAAYVSDAIALADERITLTPGLRYEQVDARYDNLASGARTRNKTGDTLPGLTLGVQASPQWYVYADAQRSLRAPQVTQIIFGDNLDAELAWNYETGARYQPNAHTYVQFGGYLIDFDQQIQLDNTSRSYRNLGKTRHQGGEVELHWSPTRLPALTFNAGYAYLDARQETGLYDGKRVPYTSRNQLTLGAAYQSGRTTVAMSSDYFSRAFSDAANSVQENAIASVGELPAYWVWNAQVSQVLIEGDGGELSASLAVNNLFDCNYWYRGIDTSPWGRQPAPGRSITLGLEYRF</sequence>
<dbReference type="FunFam" id="2.170.130.10:FF:000012">
    <property type="entry name" value="TonB-dependent siderophore receptor"/>
    <property type="match status" value="1"/>
</dbReference>
<keyword evidence="9" id="KW-0406">Ion transport</keyword>
<keyword evidence="7 17" id="KW-0732">Signal</keyword>
<dbReference type="InterPro" id="IPR012910">
    <property type="entry name" value="Plug_dom"/>
</dbReference>
<keyword evidence="4 14" id="KW-1134">Transmembrane beta strand</keyword>
<dbReference type="PROSITE" id="PS01156">
    <property type="entry name" value="TONB_DEPENDENT_REC_2"/>
    <property type="match status" value="1"/>
</dbReference>
<dbReference type="Gene3D" id="2.170.130.10">
    <property type="entry name" value="TonB-dependent receptor, plug domain"/>
    <property type="match status" value="1"/>
</dbReference>